<evidence type="ECO:0000313" key="10">
    <source>
        <dbReference type="EMBL" id="QGM96049.1"/>
    </source>
</evidence>
<keyword evidence="4 9" id="KW-0812">Transmembrane</keyword>
<comment type="similarity">
    <text evidence="2 9">Belongs to the outer membrane factor (OMF) (TC 1.B.17) family.</text>
</comment>
<protein>
    <submittedName>
        <fullName evidence="10">Efflux transporter outer membrane subunit</fullName>
    </submittedName>
</protein>
<dbReference type="InterPro" id="IPR010131">
    <property type="entry name" value="MdtP/NodT-like"/>
</dbReference>
<dbReference type="NCBIfam" id="TIGR01845">
    <property type="entry name" value="outer_NodT"/>
    <property type="match status" value="1"/>
</dbReference>
<dbReference type="InterPro" id="IPR003423">
    <property type="entry name" value="OMP_efflux"/>
</dbReference>
<organism evidence="10 11">
    <name type="scientific">Methylocystis parvus</name>
    <dbReference type="NCBI Taxonomy" id="134"/>
    <lineage>
        <taxon>Bacteria</taxon>
        <taxon>Pseudomonadati</taxon>
        <taxon>Pseudomonadota</taxon>
        <taxon>Alphaproteobacteria</taxon>
        <taxon>Hyphomicrobiales</taxon>
        <taxon>Methylocystaceae</taxon>
        <taxon>Methylocystis</taxon>
    </lineage>
</organism>
<reference evidence="10 11" key="1">
    <citation type="submission" date="2019-09" db="EMBL/GenBank/DDBJ databases">
        <title>Isolation and complete genome sequencing of Methylocystis species.</title>
        <authorList>
            <person name="Rumah B.L."/>
            <person name="Stead C.E."/>
            <person name="Stevens B.C."/>
            <person name="Minton N.P."/>
            <person name="Grosse-Honebrink A."/>
            <person name="Zhang Y."/>
        </authorList>
    </citation>
    <scope>NUCLEOTIDE SEQUENCE [LARGE SCALE GENOMIC DNA]</scope>
    <source>
        <strain evidence="10 11">BRCS2</strain>
    </source>
</reference>
<proteinExistence type="inferred from homology"/>
<evidence type="ECO:0000256" key="8">
    <source>
        <dbReference type="ARBA" id="ARBA00023288"/>
    </source>
</evidence>
<keyword evidence="6 9" id="KW-0472">Membrane</keyword>
<keyword evidence="11" id="KW-1185">Reference proteome</keyword>
<sequence length="528" mass="57814">MRCSGHFRADFDFEWFDRRAAIAGFSLFLSGCMPTAQEERAQFVEAPSLSRTIAAAGVKSVSGEKGWPGQQWWRAFRSADLDRIVEKALTDNQNLRKAADTLKEAEAGIDVASSRLTPYVESDLSYRQTRYAEHGVAAGLNPNQAGLQKSASFLNPISAKWELDFWGRNRALLDAAIGDALAQEGELEQTRLLLTASVARAYLRGYVLAEQLKLARELSKLRRELRALAETRYNTGLESLDIVQITRASEEAAVRREASLAAAISIQENALARLMGEGPDYARDLFAAKKAVSPVQPALPKRLPIELLAHRPDLMAALRRAEAWADRIHVAKTMFLPSIDLSVTAGLEASVTSTQFTKLGGYLFNPGAMVYSVTPGLHLPIFQGGRITGNLEVQRADYDQAVDAYNETLLAAAQQVADALANLKRFKSEFDSQSRFIKARRAELELARIRLRDGLRDRREVVQEYADLLDAAFIQRGLEGDKLIAAVDLFQALGGGYDAGPAASEPRPAPETDPITPVVNAVQSLGGG</sequence>
<keyword evidence="3 9" id="KW-1134">Transmembrane beta strand</keyword>
<evidence type="ECO:0000256" key="7">
    <source>
        <dbReference type="ARBA" id="ARBA00023139"/>
    </source>
</evidence>
<dbReference type="SUPFAM" id="SSF56954">
    <property type="entry name" value="Outer membrane efflux proteins (OEP)"/>
    <property type="match status" value="1"/>
</dbReference>
<dbReference type="KEGG" id="mpar:F7D14_00060"/>
<comment type="subcellular location">
    <subcellularLocation>
        <location evidence="9">Cell membrane</location>
        <topology evidence="9">Lipid-anchor</topology>
    </subcellularLocation>
    <subcellularLocation>
        <location evidence="1">Membrane</location>
    </subcellularLocation>
</comment>
<dbReference type="PANTHER" id="PTHR30203:SF20">
    <property type="entry name" value="MULTIDRUG RESISTANCE OUTER MEMBRANE PROTEIN MDTP-RELATED"/>
    <property type="match status" value="1"/>
</dbReference>
<keyword evidence="7 9" id="KW-0564">Palmitate</keyword>
<evidence type="ECO:0000256" key="5">
    <source>
        <dbReference type="ARBA" id="ARBA00022729"/>
    </source>
</evidence>
<dbReference type="EMBL" id="CP044331">
    <property type="protein sequence ID" value="QGM96049.1"/>
    <property type="molecule type" value="Genomic_DNA"/>
</dbReference>
<evidence type="ECO:0000256" key="1">
    <source>
        <dbReference type="ARBA" id="ARBA00004370"/>
    </source>
</evidence>
<dbReference type="Gene3D" id="2.20.200.10">
    <property type="entry name" value="Outer membrane efflux proteins (OEP)"/>
    <property type="match status" value="1"/>
</dbReference>
<evidence type="ECO:0000256" key="9">
    <source>
        <dbReference type="RuleBase" id="RU362097"/>
    </source>
</evidence>
<dbReference type="AlphaFoldDB" id="A0A6B8M2Q3"/>
<evidence type="ECO:0000256" key="4">
    <source>
        <dbReference type="ARBA" id="ARBA00022692"/>
    </source>
</evidence>
<keyword evidence="8 9" id="KW-0449">Lipoprotein</keyword>
<dbReference type="GO" id="GO:0005886">
    <property type="term" value="C:plasma membrane"/>
    <property type="evidence" value="ECO:0007669"/>
    <property type="project" value="UniProtKB-SubCell"/>
</dbReference>
<keyword evidence="5" id="KW-0732">Signal</keyword>
<evidence type="ECO:0000256" key="2">
    <source>
        <dbReference type="ARBA" id="ARBA00007613"/>
    </source>
</evidence>
<dbReference type="RefSeq" id="WP_016918400.1">
    <property type="nucleotide sequence ID" value="NZ_CP044331.1"/>
</dbReference>
<dbReference type="PANTHER" id="PTHR30203">
    <property type="entry name" value="OUTER MEMBRANE CATION EFFLUX PROTEIN"/>
    <property type="match status" value="1"/>
</dbReference>
<gene>
    <name evidence="10" type="ORF">F7D14_00060</name>
</gene>
<evidence type="ECO:0000256" key="6">
    <source>
        <dbReference type="ARBA" id="ARBA00023136"/>
    </source>
</evidence>
<name>A0A6B8M2Q3_9HYPH</name>
<dbReference type="Pfam" id="PF02321">
    <property type="entry name" value="OEP"/>
    <property type="match status" value="2"/>
</dbReference>
<dbReference type="Proteomes" id="UP000422569">
    <property type="component" value="Chromosome"/>
</dbReference>
<dbReference type="Gene3D" id="1.20.1600.10">
    <property type="entry name" value="Outer membrane efflux proteins (OEP)"/>
    <property type="match status" value="1"/>
</dbReference>
<dbReference type="GO" id="GO:0015562">
    <property type="term" value="F:efflux transmembrane transporter activity"/>
    <property type="evidence" value="ECO:0007669"/>
    <property type="project" value="InterPro"/>
</dbReference>
<accession>A0A6B8M2Q3</accession>
<evidence type="ECO:0000256" key="3">
    <source>
        <dbReference type="ARBA" id="ARBA00022452"/>
    </source>
</evidence>
<evidence type="ECO:0000313" key="11">
    <source>
        <dbReference type="Proteomes" id="UP000422569"/>
    </source>
</evidence>
<dbReference type="PROSITE" id="PS51257">
    <property type="entry name" value="PROKAR_LIPOPROTEIN"/>
    <property type="match status" value="1"/>
</dbReference>